<dbReference type="HOGENOM" id="CLU_109762_0_0_6"/>
<dbReference type="EMBL" id="AAQH01000023">
    <property type="protein sequence ID" value="EAT11112.1"/>
    <property type="molecule type" value="Genomic_DNA"/>
</dbReference>
<organism evidence="1 2">
    <name type="scientific">Bermanella marisrubri</name>
    <dbReference type="NCBI Taxonomy" id="207949"/>
    <lineage>
        <taxon>Bacteria</taxon>
        <taxon>Pseudomonadati</taxon>
        <taxon>Pseudomonadota</taxon>
        <taxon>Gammaproteobacteria</taxon>
        <taxon>Oceanospirillales</taxon>
        <taxon>Oceanospirillaceae</taxon>
        <taxon>Bermanella</taxon>
    </lineage>
</organism>
<evidence type="ECO:0000313" key="2">
    <source>
        <dbReference type="Proteomes" id="UP000004263"/>
    </source>
</evidence>
<protein>
    <submittedName>
        <fullName evidence="1">Uncharacterized protein</fullName>
    </submittedName>
</protein>
<sequence length="213" mass="24440">MAQSQNPNPQGKGLVSVLTHIGQMQPSHVIAKTAKAWWADYFTSVLVLNAEFSFQPKQNQSYYLYLHGSRWKLSLIEPQDWGLKKDGINDNNHSRIFFARCNLNSDMTWTLEPDANALEDQRIQQALNEFQRQFVADKNSEQDISNQLPFFIESLPFYRKLGATALAKSLQSSYEQTQHLNGGHGQATQNWFLPLQNPTLMLSNDEYEKEDTV</sequence>
<dbReference type="STRING" id="207949.RED65_04939"/>
<dbReference type="RefSeq" id="WP_007016714.1">
    <property type="nucleotide sequence ID" value="NZ_AAQH01000023.1"/>
</dbReference>
<comment type="caution">
    <text evidence="1">The sequence shown here is derived from an EMBL/GenBank/DDBJ whole genome shotgun (WGS) entry which is preliminary data.</text>
</comment>
<gene>
    <name evidence="1" type="ORF">RED65_04939</name>
</gene>
<dbReference type="OrthoDB" id="662061at2"/>
<proteinExistence type="predicted"/>
<evidence type="ECO:0000313" key="1">
    <source>
        <dbReference type="EMBL" id="EAT11112.1"/>
    </source>
</evidence>
<dbReference type="Proteomes" id="UP000004263">
    <property type="component" value="Unassembled WGS sequence"/>
</dbReference>
<name>Q1MYU4_9GAMM</name>
<reference evidence="1 2" key="1">
    <citation type="submission" date="2006-03" db="EMBL/GenBank/DDBJ databases">
        <authorList>
            <person name="Pinhassi J."/>
            <person name="Pedros-Alio C."/>
            <person name="Ferriera S."/>
            <person name="Johnson J."/>
            <person name="Kravitz S."/>
            <person name="Halpern A."/>
            <person name="Remington K."/>
            <person name="Beeson K."/>
            <person name="Tran B."/>
            <person name="Rogers Y.-H."/>
            <person name="Friedman R."/>
            <person name="Venter J.C."/>
        </authorList>
    </citation>
    <scope>NUCLEOTIDE SEQUENCE [LARGE SCALE GENOMIC DNA]</scope>
    <source>
        <strain evidence="1 2">RED65</strain>
    </source>
</reference>
<dbReference type="AlphaFoldDB" id="Q1MYU4"/>
<keyword evidence="2" id="KW-1185">Reference proteome</keyword>
<accession>Q1MYU4</accession>